<keyword evidence="6 7" id="KW-0520">NAD</keyword>
<dbReference type="InterPro" id="IPR022310">
    <property type="entry name" value="NAD/GMP_synthase"/>
</dbReference>
<feature type="domain" description="CN hydrolase" evidence="10">
    <location>
        <begin position="19"/>
        <end position="283"/>
    </location>
</feature>
<comment type="pathway">
    <text evidence="1 7 8">Cofactor biosynthesis; NAD(+) biosynthesis; NAD(+) from deamido-NAD(+) (L-Gln route): step 1/1.</text>
</comment>
<organism evidence="11 12">
    <name type="scientific">Glycocaulis abyssi</name>
    <dbReference type="NCBI Taxonomy" id="1433403"/>
    <lineage>
        <taxon>Bacteria</taxon>
        <taxon>Pseudomonadati</taxon>
        <taxon>Pseudomonadota</taxon>
        <taxon>Alphaproteobacteria</taxon>
        <taxon>Maricaulales</taxon>
        <taxon>Maricaulaceae</taxon>
        <taxon>Glycocaulis</taxon>
    </lineage>
</organism>
<dbReference type="CDD" id="cd07570">
    <property type="entry name" value="GAT_Gln-NAD-synth"/>
    <property type="match status" value="1"/>
</dbReference>
<dbReference type="CDD" id="cd00553">
    <property type="entry name" value="NAD_synthase"/>
    <property type="match status" value="1"/>
</dbReference>
<feature type="binding site" evidence="7">
    <location>
        <position position="464"/>
    </location>
    <ligand>
        <name>deamido-NAD(+)</name>
        <dbReference type="ChEBI" id="CHEBI:58437"/>
        <note>ligand shared between two neighboring subunits</note>
    </ligand>
</feature>
<feature type="active site" description="Proton acceptor; for glutaminase activity" evidence="7">
    <location>
        <position position="59"/>
    </location>
</feature>
<feature type="binding site" evidence="7">
    <location>
        <position position="217"/>
    </location>
    <ligand>
        <name>L-glutamine</name>
        <dbReference type="ChEBI" id="CHEBI:58359"/>
    </ligand>
</feature>
<accession>A0ABV9NCN7</accession>
<keyword evidence="12" id="KW-1185">Reference proteome</keyword>
<dbReference type="EMBL" id="JBHSGQ010000004">
    <property type="protein sequence ID" value="MFC4725605.1"/>
    <property type="molecule type" value="Genomic_DNA"/>
</dbReference>
<dbReference type="InterPro" id="IPR003010">
    <property type="entry name" value="C-N_Hydrolase"/>
</dbReference>
<evidence type="ECO:0000256" key="3">
    <source>
        <dbReference type="ARBA" id="ARBA00022598"/>
    </source>
</evidence>
<evidence type="ECO:0000313" key="12">
    <source>
        <dbReference type="Proteomes" id="UP001596024"/>
    </source>
</evidence>
<dbReference type="EC" id="6.3.5.1" evidence="7 8"/>
<dbReference type="RefSeq" id="WP_371393299.1">
    <property type="nucleotide sequence ID" value="NZ_CP163421.1"/>
</dbReference>
<feature type="binding site" evidence="7">
    <location>
        <position position="488"/>
    </location>
    <ligand>
        <name>ATP</name>
        <dbReference type="ChEBI" id="CHEBI:30616"/>
    </ligand>
</feature>
<dbReference type="Proteomes" id="UP001596024">
    <property type="component" value="Unassembled WGS sequence"/>
</dbReference>
<dbReference type="PROSITE" id="PS50263">
    <property type="entry name" value="CN_HYDROLASE"/>
    <property type="match status" value="1"/>
</dbReference>
<keyword evidence="4 7" id="KW-0547">Nucleotide-binding</keyword>
<dbReference type="PANTHER" id="PTHR23090:SF9">
    <property type="entry name" value="GLUTAMINE-DEPENDENT NAD(+) SYNTHETASE"/>
    <property type="match status" value="1"/>
</dbReference>
<dbReference type="Gene3D" id="3.40.50.620">
    <property type="entry name" value="HUPs"/>
    <property type="match status" value="1"/>
</dbReference>
<comment type="function">
    <text evidence="7">Catalyzes the ATP-dependent amidation of deamido-NAD to form NAD. Uses L-glutamine as a nitrogen source.</text>
</comment>
<dbReference type="Gene3D" id="1.10.10.1140">
    <property type="entry name" value="Glutamine-dependent NAD+ synthetase, C-terminal domain"/>
    <property type="match status" value="1"/>
</dbReference>
<feature type="binding site" evidence="7">
    <location>
        <position position="644"/>
    </location>
    <ligand>
        <name>deamido-NAD(+)</name>
        <dbReference type="ChEBI" id="CHEBI:58437"/>
        <note>ligand shared between two neighboring subunits</note>
    </ligand>
</feature>
<comment type="catalytic activity">
    <reaction evidence="7 8">
        <text>deamido-NAD(+) + L-glutamine + ATP + H2O = L-glutamate + AMP + diphosphate + NAD(+) + H(+)</text>
        <dbReference type="Rhea" id="RHEA:24384"/>
        <dbReference type="ChEBI" id="CHEBI:15377"/>
        <dbReference type="ChEBI" id="CHEBI:15378"/>
        <dbReference type="ChEBI" id="CHEBI:29985"/>
        <dbReference type="ChEBI" id="CHEBI:30616"/>
        <dbReference type="ChEBI" id="CHEBI:33019"/>
        <dbReference type="ChEBI" id="CHEBI:57540"/>
        <dbReference type="ChEBI" id="CHEBI:58359"/>
        <dbReference type="ChEBI" id="CHEBI:58437"/>
        <dbReference type="ChEBI" id="CHEBI:456215"/>
        <dbReference type="EC" id="6.3.5.1"/>
    </reaction>
</comment>
<dbReference type="PANTHER" id="PTHR23090">
    <property type="entry name" value="NH 3 /GLUTAMINE-DEPENDENT NAD + SYNTHETASE"/>
    <property type="match status" value="1"/>
</dbReference>
<evidence type="ECO:0000256" key="8">
    <source>
        <dbReference type="PIRNR" id="PIRNR006630"/>
    </source>
</evidence>
<evidence type="ECO:0000256" key="6">
    <source>
        <dbReference type="ARBA" id="ARBA00023027"/>
    </source>
</evidence>
<evidence type="ECO:0000313" key="11">
    <source>
        <dbReference type="EMBL" id="MFC4725605.1"/>
    </source>
</evidence>
<evidence type="ECO:0000256" key="4">
    <source>
        <dbReference type="ARBA" id="ARBA00022741"/>
    </source>
</evidence>
<dbReference type="SUPFAM" id="SSF56317">
    <property type="entry name" value="Carbon-nitrogen hydrolase"/>
    <property type="match status" value="1"/>
</dbReference>
<gene>
    <name evidence="7" type="primary">nadE</name>
    <name evidence="11" type="ORF">ACFPB0_09915</name>
</gene>
<keyword evidence="3 7" id="KW-0436">Ligase</keyword>
<name>A0ABV9NCN7_9PROT</name>
<dbReference type="SUPFAM" id="SSF52402">
    <property type="entry name" value="Adenine nucleotide alpha hydrolases-like"/>
    <property type="match status" value="1"/>
</dbReference>
<dbReference type="InterPro" id="IPR036526">
    <property type="entry name" value="C-N_Hydrolase_sf"/>
</dbReference>
<dbReference type="InterPro" id="IPR014445">
    <property type="entry name" value="Gln-dep_NAD_synthase"/>
</dbReference>
<feature type="binding site" evidence="7">
    <location>
        <begin position="374"/>
        <end position="381"/>
    </location>
    <ligand>
        <name>ATP</name>
        <dbReference type="ChEBI" id="CHEBI:30616"/>
    </ligand>
</feature>
<dbReference type="NCBIfam" id="NF002730">
    <property type="entry name" value="PRK02628.1"/>
    <property type="match status" value="1"/>
</dbReference>
<dbReference type="Pfam" id="PF00795">
    <property type="entry name" value="CN_hydrolase"/>
    <property type="match status" value="1"/>
</dbReference>
<dbReference type="HAMAP" id="MF_02090">
    <property type="entry name" value="NadE_glutamine_dep"/>
    <property type="match status" value="1"/>
</dbReference>
<feature type="binding site" evidence="7">
    <location>
        <position position="134"/>
    </location>
    <ligand>
        <name>L-glutamine</name>
        <dbReference type="ChEBI" id="CHEBI:58359"/>
    </ligand>
</feature>
<evidence type="ECO:0000256" key="2">
    <source>
        <dbReference type="ARBA" id="ARBA00007145"/>
    </source>
</evidence>
<feature type="binding site" evidence="7">
    <location>
        <position position="211"/>
    </location>
    <ligand>
        <name>L-glutamine</name>
        <dbReference type="ChEBI" id="CHEBI:58359"/>
    </ligand>
</feature>
<evidence type="ECO:0000256" key="1">
    <source>
        <dbReference type="ARBA" id="ARBA00005188"/>
    </source>
</evidence>
<dbReference type="InterPro" id="IPR014729">
    <property type="entry name" value="Rossmann-like_a/b/a_fold"/>
</dbReference>
<feature type="binding site" evidence="7">
    <location>
        <begin position="498"/>
        <end position="501"/>
    </location>
    <ligand>
        <name>deamido-NAD(+)</name>
        <dbReference type="ChEBI" id="CHEBI:58437"/>
        <note>ligand shared between two neighboring subunits</note>
    </ligand>
</feature>
<dbReference type="Pfam" id="PF02540">
    <property type="entry name" value="NAD_synthase"/>
    <property type="match status" value="1"/>
</dbReference>
<feature type="active site" description="Nucleophile; for glutaminase activity" evidence="7">
    <location>
        <position position="184"/>
    </location>
</feature>
<comment type="caution">
    <text evidence="11">The sequence shown here is derived from an EMBL/GenBank/DDBJ whole genome shotgun (WGS) entry which is preliminary data.</text>
</comment>
<reference evidence="12" key="1">
    <citation type="journal article" date="2019" name="Int. J. Syst. Evol. Microbiol.">
        <title>The Global Catalogue of Microorganisms (GCM) 10K type strain sequencing project: providing services to taxonomists for standard genome sequencing and annotation.</title>
        <authorList>
            <consortium name="The Broad Institute Genomics Platform"/>
            <consortium name="The Broad Institute Genome Sequencing Center for Infectious Disease"/>
            <person name="Wu L."/>
            <person name="Ma J."/>
        </authorList>
    </citation>
    <scope>NUCLEOTIDE SEQUENCE [LARGE SCALE GENOMIC DNA]</scope>
    <source>
        <strain evidence="12">CCUG 62981</strain>
    </source>
</reference>
<evidence type="ECO:0000256" key="7">
    <source>
        <dbReference type="HAMAP-Rule" id="MF_02090"/>
    </source>
</evidence>
<evidence type="ECO:0000256" key="5">
    <source>
        <dbReference type="ARBA" id="ARBA00022840"/>
    </source>
</evidence>
<dbReference type="PIRSF" id="PIRSF006630">
    <property type="entry name" value="NADS_GAT"/>
    <property type="match status" value="1"/>
</dbReference>
<comment type="similarity">
    <text evidence="9">Belongs to the NAD synthetase family.</text>
</comment>
<proteinExistence type="inferred from homology"/>
<keyword evidence="5 7" id="KW-0067">ATP-binding</keyword>
<evidence type="ECO:0000256" key="9">
    <source>
        <dbReference type="RuleBase" id="RU003811"/>
    </source>
</evidence>
<dbReference type="NCBIfam" id="TIGR00552">
    <property type="entry name" value="nadE"/>
    <property type="match status" value="1"/>
</dbReference>
<dbReference type="InterPro" id="IPR003694">
    <property type="entry name" value="NAD_synthase"/>
</dbReference>
<comment type="similarity">
    <text evidence="2 7 8">In the C-terminal section; belongs to the NAD synthetase family.</text>
</comment>
<protein>
    <recommendedName>
        <fullName evidence="7 8">Glutamine-dependent NAD(+) synthetase</fullName>
        <ecNumber evidence="7 8">6.3.5.1</ecNumber>
    </recommendedName>
    <alternativeName>
        <fullName evidence="7 8">NAD(+) synthase [glutamine-hydrolyzing]</fullName>
    </alternativeName>
</protein>
<dbReference type="InterPro" id="IPR041856">
    <property type="entry name" value="NAD+_synth_C"/>
</dbReference>
<sequence length="691" mass="75706">MSKRGVMPAFHNLYRHGFVRVAAFAPHVAPGDPMENAARQIKLAKEADKSRAALVLFPELSLTGYALDDLHHQALMLQAAEQAAAALIDASIDLMPLLVAGAPVAVDGQLYNCALIIRRGRLLGVVPKSYLPNYREFHEKRWFAEGGAAMADTVRYAGQDAAFGTKLVFTASDVPGFSFMAEICEDLWAVHPPSLDGALAGANIIVNLSASNALIGKAREREALVRVQSQRTLSAYIFAASGTGESTTDLTWDGQTIACELGETIAQGPRFEDNTGLVTEIDVERIVQDRLRFSTFRDGARNARERLTGWRKVSFTAAPPLDETLPLERTIRRFPFVPSDRERLDEDCFEAWSIQVEALVQRLRSSGISRAVIGISGGLDSTQALIVTARAFDRLDLPRADILAYTLPGFATSEATREQAIALADAMGVTHREIDIRPAAERMLADLGHPFTDGRAEYDVTFENVQAGLRTDYLFRAANHEGALVIGTGDLSEAALGWCTYGVGDHMSHYNVNAGLPKTLIQHLIAWAARTGRAGEAAGPVLERILATEISPELVPAGENGQIQSTQSVIGPYPLQDFTLHYVVRYGFGPEKIAFLQKTAWGESSRSDWPDHVAEADRHHYTMADILKWLDVFHTRFFGQSQFKRSAVPNGPKLTSAGALSPRGDWRMPSDMSAKLWREAIGRLKDELGEK</sequence>
<feature type="active site" description="For glutaminase activity" evidence="7">
    <location>
        <position position="128"/>
    </location>
</feature>
<evidence type="ECO:0000259" key="10">
    <source>
        <dbReference type="PROSITE" id="PS50263"/>
    </source>
</evidence>
<dbReference type="Gene3D" id="3.60.110.10">
    <property type="entry name" value="Carbon-nitrogen hydrolase"/>
    <property type="match status" value="1"/>
</dbReference>
<dbReference type="GO" id="GO:0008795">
    <property type="term" value="F:NAD+ synthase activity"/>
    <property type="evidence" value="ECO:0007669"/>
    <property type="project" value="UniProtKB-EC"/>
</dbReference>
<feature type="binding site" evidence="7">
    <location>
        <position position="493"/>
    </location>
    <ligand>
        <name>deamido-NAD(+)</name>
        <dbReference type="ChEBI" id="CHEBI:58437"/>
        <note>ligand shared between two neighboring subunits</note>
    </ligand>
</feature>